<dbReference type="PANTHER" id="PTHR28255:SF1">
    <property type="entry name" value="UPF0303 PROTEIN YBR137W"/>
    <property type="match status" value="1"/>
</dbReference>
<sequence>MTDHKDILGTLLEQESRLQFTQFTNEDALQLGLLIHTKAKSLGDLPVAIDISRNGHCLFHFAMGGTSPDNAEWIQRKSRTVLRFEHSSFYMGQLVASQSKTLEQKFMVSEKVYAPHGGAFPLIIKNVGVVGAIVVSGLPPQEDHKLVVDSIQEYLKI</sequence>
<evidence type="ECO:0000313" key="2">
    <source>
        <dbReference type="Proteomes" id="UP000193498"/>
    </source>
</evidence>
<dbReference type="STRING" id="1314790.A0A1Y1XZA6"/>
<dbReference type="AlphaFoldDB" id="A0A1Y1XZA6"/>
<organism evidence="1 2">
    <name type="scientific">Basidiobolus meristosporus CBS 931.73</name>
    <dbReference type="NCBI Taxonomy" id="1314790"/>
    <lineage>
        <taxon>Eukaryota</taxon>
        <taxon>Fungi</taxon>
        <taxon>Fungi incertae sedis</taxon>
        <taxon>Zoopagomycota</taxon>
        <taxon>Entomophthoromycotina</taxon>
        <taxon>Basidiobolomycetes</taxon>
        <taxon>Basidiobolales</taxon>
        <taxon>Basidiobolaceae</taxon>
        <taxon>Basidiobolus</taxon>
    </lineage>
</organism>
<dbReference type="EMBL" id="MCFE01000345">
    <property type="protein sequence ID" value="ORX91059.1"/>
    <property type="molecule type" value="Genomic_DNA"/>
</dbReference>
<dbReference type="InParanoid" id="A0A1Y1XZA6"/>
<name>A0A1Y1XZA6_9FUNG</name>
<dbReference type="Pfam" id="PF03928">
    <property type="entry name" value="HbpS-like"/>
    <property type="match status" value="1"/>
</dbReference>
<dbReference type="Proteomes" id="UP000193498">
    <property type="component" value="Unassembled WGS sequence"/>
</dbReference>
<gene>
    <name evidence="1" type="ORF">K493DRAFT_228995</name>
</gene>
<accession>A0A1Y1XZA6</accession>
<dbReference type="OrthoDB" id="2209940at2759"/>
<dbReference type="InterPro" id="IPR010371">
    <property type="entry name" value="YBR137W-like"/>
</dbReference>
<dbReference type="FunCoup" id="A0A1Y1XZA6">
    <property type="interactions" value="22"/>
</dbReference>
<dbReference type="SUPFAM" id="SSF143744">
    <property type="entry name" value="GlcG-like"/>
    <property type="match status" value="1"/>
</dbReference>
<dbReference type="InterPro" id="IPR005624">
    <property type="entry name" value="PduO/GlcC-like"/>
</dbReference>
<dbReference type="InterPro" id="IPR038084">
    <property type="entry name" value="PduO/GlcC-like_sf"/>
</dbReference>
<reference evidence="1 2" key="1">
    <citation type="submission" date="2016-07" db="EMBL/GenBank/DDBJ databases">
        <title>Pervasive Adenine N6-methylation of Active Genes in Fungi.</title>
        <authorList>
            <consortium name="DOE Joint Genome Institute"/>
            <person name="Mondo S.J."/>
            <person name="Dannebaum R.O."/>
            <person name="Kuo R.C."/>
            <person name="Labutti K."/>
            <person name="Haridas S."/>
            <person name="Kuo A."/>
            <person name="Salamov A."/>
            <person name="Ahrendt S.R."/>
            <person name="Lipzen A."/>
            <person name="Sullivan W."/>
            <person name="Andreopoulos W.B."/>
            <person name="Clum A."/>
            <person name="Lindquist E."/>
            <person name="Daum C."/>
            <person name="Ramamoorthy G.K."/>
            <person name="Gryganskyi A."/>
            <person name="Culley D."/>
            <person name="Magnuson J.K."/>
            <person name="James T.Y."/>
            <person name="O'Malley M.A."/>
            <person name="Stajich J.E."/>
            <person name="Spatafora J.W."/>
            <person name="Visel A."/>
            <person name="Grigoriev I.V."/>
        </authorList>
    </citation>
    <scope>NUCLEOTIDE SEQUENCE [LARGE SCALE GENOMIC DNA]</scope>
    <source>
        <strain evidence="1 2">CBS 931.73</strain>
    </source>
</reference>
<dbReference type="HAMAP" id="MF_00761">
    <property type="entry name" value="UPF0303"/>
    <property type="match status" value="1"/>
</dbReference>
<dbReference type="Gene3D" id="3.30.450.150">
    <property type="entry name" value="Haem-degrading domain"/>
    <property type="match status" value="1"/>
</dbReference>
<proteinExistence type="inferred from homology"/>
<protein>
    <submittedName>
        <fullName evidence="1">Uncharacterized protein</fullName>
    </submittedName>
</protein>
<dbReference type="NCBIfam" id="NF002696">
    <property type="entry name" value="PRK02487.1-5"/>
    <property type="match status" value="1"/>
</dbReference>
<dbReference type="PIRSF" id="PIRSF008757">
    <property type="entry name" value="UCP008757"/>
    <property type="match status" value="1"/>
</dbReference>
<keyword evidence="2" id="KW-1185">Reference proteome</keyword>
<evidence type="ECO:0000313" key="1">
    <source>
        <dbReference type="EMBL" id="ORX91059.1"/>
    </source>
</evidence>
<comment type="caution">
    <text evidence="1">The sequence shown here is derived from an EMBL/GenBank/DDBJ whole genome shotgun (WGS) entry which is preliminary data.</text>
</comment>
<dbReference type="PANTHER" id="PTHR28255">
    <property type="match status" value="1"/>
</dbReference>